<name>A0A654MDX9_9ARCH</name>
<dbReference type="Proteomes" id="UP000058925">
    <property type="component" value="Chromosome"/>
</dbReference>
<sequence>MKTRVLYAVGIGIIVIGVVFYLFNIGFLSQNSKSNNNPESVVNGTNAVPPQSNQPSASNSPETTELTPQQLNSQNLSLSINSVKVVPVNNESRLETVFTVYNPNRGAAILETVTYNVYLDNVRIASGDLGSRTEGFVDSLESVYPIIGNQSIVLRDRTPLDEEGNSLFDSQGKFLPAIADNSNSSTSKVYDVNGTYFYTLNRGSDAQVRENAFDFQYPLN</sequence>
<dbReference type="RefSeq" id="WP_196816716.1">
    <property type="nucleotide sequence ID" value="NZ_CP012850.1"/>
</dbReference>
<accession>A0A654MDX9</accession>
<dbReference type="AlphaFoldDB" id="A0A654MDX9"/>
<dbReference type="KEGG" id="taa:NMY3_03510"/>
<keyword evidence="4" id="KW-1185">Reference proteome</keyword>
<keyword evidence="2" id="KW-0472">Membrane</keyword>
<feature type="transmembrane region" description="Helical" evidence="2">
    <location>
        <begin position="6"/>
        <end position="28"/>
    </location>
</feature>
<reference evidence="4" key="1">
    <citation type="submission" date="2015-10" db="EMBL/GenBank/DDBJ databases">
        <title>Niche specialization of a soil ammonia-oxidizing archaeon, Candidatus Nitrosocosmicus oleophilus.</title>
        <authorList>
            <person name="Jung M.-Y."/>
            <person name="Rhee S.-K."/>
        </authorList>
    </citation>
    <scope>NUCLEOTIDE SEQUENCE [LARGE SCALE GENOMIC DNA]</scope>
    <source>
        <strain evidence="4">MY3</strain>
    </source>
</reference>
<dbReference type="Gene3D" id="2.60.40.1820">
    <property type="match status" value="1"/>
</dbReference>
<feature type="region of interest" description="Disordered" evidence="1">
    <location>
        <begin position="36"/>
        <end position="66"/>
    </location>
</feature>
<protein>
    <submittedName>
        <fullName evidence="3">Uncharacterized protein</fullName>
    </submittedName>
</protein>
<feature type="compositionally biased region" description="Low complexity" evidence="1">
    <location>
        <begin position="49"/>
        <end position="61"/>
    </location>
</feature>
<evidence type="ECO:0000256" key="1">
    <source>
        <dbReference type="SAM" id="MobiDB-lite"/>
    </source>
</evidence>
<evidence type="ECO:0000313" key="3">
    <source>
        <dbReference type="EMBL" id="ALI37692.1"/>
    </source>
</evidence>
<proteinExistence type="predicted"/>
<keyword evidence="2" id="KW-0812">Transmembrane</keyword>
<dbReference type="EMBL" id="CP012850">
    <property type="protein sequence ID" value="ALI37692.1"/>
    <property type="molecule type" value="Genomic_DNA"/>
</dbReference>
<keyword evidence="2" id="KW-1133">Transmembrane helix</keyword>
<evidence type="ECO:0000256" key="2">
    <source>
        <dbReference type="SAM" id="Phobius"/>
    </source>
</evidence>
<gene>
    <name evidence="3" type="ORF">NMY3_03510</name>
</gene>
<dbReference type="GeneID" id="60423334"/>
<dbReference type="OrthoDB" id="11725at2157"/>
<evidence type="ECO:0000313" key="4">
    <source>
        <dbReference type="Proteomes" id="UP000058925"/>
    </source>
</evidence>
<feature type="compositionally biased region" description="Polar residues" evidence="1">
    <location>
        <begin position="36"/>
        <end position="48"/>
    </location>
</feature>
<organism evidence="3 4">
    <name type="scientific">Candidatus Nitrosocosmicus oleophilus</name>
    <dbReference type="NCBI Taxonomy" id="1353260"/>
    <lineage>
        <taxon>Archaea</taxon>
        <taxon>Nitrososphaerota</taxon>
        <taxon>Nitrososphaeria</taxon>
        <taxon>Nitrososphaerales</taxon>
        <taxon>Nitrososphaeraceae</taxon>
        <taxon>Candidatus Nitrosocosmicus</taxon>
    </lineage>
</organism>